<feature type="region of interest" description="Disordered" evidence="1">
    <location>
        <begin position="93"/>
        <end position="117"/>
    </location>
</feature>
<proteinExistence type="predicted"/>
<evidence type="ECO:0000256" key="1">
    <source>
        <dbReference type="SAM" id="MobiDB-lite"/>
    </source>
</evidence>
<protein>
    <recommendedName>
        <fullName evidence="4">Type III secretion protein</fullName>
    </recommendedName>
</protein>
<dbReference type="InterPro" id="IPR053716">
    <property type="entry name" value="Flag_assembly_chemotaxis_eff"/>
</dbReference>
<dbReference type="Gene3D" id="1.10.287.1700">
    <property type="match status" value="1"/>
</dbReference>
<evidence type="ECO:0000313" key="3">
    <source>
        <dbReference type="Proteomes" id="UP000237682"/>
    </source>
</evidence>
<dbReference type="RefSeq" id="WP_105860320.1">
    <property type="nucleotide sequence ID" value="NZ_PUEJ01000001.1"/>
</dbReference>
<reference evidence="2 3" key="1">
    <citation type="submission" date="2018-02" db="EMBL/GenBank/DDBJ databases">
        <title>Whole genome sequencing of endophytic bacterium.</title>
        <authorList>
            <person name="Eedara R."/>
            <person name="Podile A.R."/>
        </authorList>
    </citation>
    <scope>NUCLEOTIDE SEQUENCE [LARGE SCALE GENOMIC DNA]</scope>
    <source>
        <strain evidence="2 3">RP1T</strain>
    </source>
</reference>
<evidence type="ECO:0000313" key="2">
    <source>
        <dbReference type="EMBL" id="PRH89356.1"/>
    </source>
</evidence>
<dbReference type="Pfam" id="PF07321">
    <property type="entry name" value="YscO"/>
    <property type="match status" value="1"/>
</dbReference>
<keyword evidence="3" id="KW-1185">Reference proteome</keyword>
<sequence>MARQTVISQLHRIRSLREQRASEAVVRQQRLVREAQRQTQSAAAALDSRLERAASDERASFAGLMGQPLTARSLLALRGRFEMTASEVEQLRQASEEARQAEAGQQQKLAHAREDHHVRRKAVEKLTQLVDEMRSRGRRRLETIEEMMIEEEATLAAASKPKPGRV</sequence>
<comment type="caution">
    <text evidence="2">The sequence shown here is derived from an EMBL/GenBank/DDBJ whole genome shotgun (WGS) entry which is preliminary data.</text>
</comment>
<accession>A0A2S9QJ23</accession>
<dbReference type="InterPro" id="IPR009929">
    <property type="entry name" value="T3SS_YscO"/>
</dbReference>
<dbReference type="AlphaFoldDB" id="A0A2S9QJ23"/>
<dbReference type="EMBL" id="PUEJ01000001">
    <property type="protein sequence ID" value="PRH89356.1"/>
    <property type="molecule type" value="Genomic_DNA"/>
</dbReference>
<name>A0A2S9QJ23_9HYPH</name>
<organism evidence="2 3">
    <name type="scientific">Labrys okinawensis</name>
    <dbReference type="NCBI Taxonomy" id="346911"/>
    <lineage>
        <taxon>Bacteria</taxon>
        <taxon>Pseudomonadati</taxon>
        <taxon>Pseudomonadota</taxon>
        <taxon>Alphaproteobacteria</taxon>
        <taxon>Hyphomicrobiales</taxon>
        <taxon>Xanthobacteraceae</taxon>
        <taxon>Labrys</taxon>
    </lineage>
</organism>
<evidence type="ECO:0008006" key="4">
    <source>
        <dbReference type="Google" id="ProtNLM"/>
    </source>
</evidence>
<dbReference type="OrthoDB" id="8451472at2"/>
<gene>
    <name evidence="2" type="ORF">C5L14_01840</name>
</gene>
<dbReference type="Proteomes" id="UP000237682">
    <property type="component" value="Unassembled WGS sequence"/>
</dbReference>